<dbReference type="GO" id="GO:0004482">
    <property type="term" value="F:mRNA 5'-cap (guanine-N7-)-methyltransferase activity"/>
    <property type="evidence" value="ECO:0007669"/>
    <property type="project" value="UniProtKB-EC"/>
</dbReference>
<feature type="compositionally biased region" description="Low complexity" evidence="18">
    <location>
        <begin position="1"/>
        <end position="22"/>
    </location>
</feature>
<dbReference type="AlphaFoldDB" id="A0A4Y7QIY7"/>
<evidence type="ECO:0000256" key="7">
    <source>
        <dbReference type="ARBA" id="ARBA00022691"/>
    </source>
</evidence>
<feature type="binding site" evidence="16">
    <location>
        <position position="193"/>
    </location>
    <ligand>
        <name>S-adenosyl-L-methionine</name>
        <dbReference type="ChEBI" id="CHEBI:59789"/>
    </ligand>
</feature>
<feature type="region of interest" description="Disordered" evidence="18">
    <location>
        <begin position="35"/>
        <end position="74"/>
    </location>
</feature>
<organism evidence="20 21">
    <name type="scientific">Rickenella mellea</name>
    <dbReference type="NCBI Taxonomy" id="50990"/>
    <lineage>
        <taxon>Eukaryota</taxon>
        <taxon>Fungi</taxon>
        <taxon>Dikarya</taxon>
        <taxon>Basidiomycota</taxon>
        <taxon>Agaricomycotina</taxon>
        <taxon>Agaricomycetes</taxon>
        <taxon>Hymenochaetales</taxon>
        <taxon>Rickenellaceae</taxon>
        <taxon>Rickenella</taxon>
    </lineage>
</organism>
<dbReference type="Pfam" id="PF03291">
    <property type="entry name" value="mRNA_G-N7_MeTrfase"/>
    <property type="match status" value="1"/>
</dbReference>
<evidence type="ECO:0000256" key="9">
    <source>
        <dbReference type="ARBA" id="ARBA00023042"/>
    </source>
</evidence>
<dbReference type="GO" id="GO:0005634">
    <property type="term" value="C:nucleus"/>
    <property type="evidence" value="ECO:0007669"/>
    <property type="project" value="UniProtKB-SubCell"/>
</dbReference>
<dbReference type="InterPro" id="IPR004971">
    <property type="entry name" value="mRNA_G-N7_MeTrfase_dom"/>
</dbReference>
<comment type="subcellular location">
    <subcellularLocation>
        <location evidence="2 15">Nucleus</location>
    </subcellularLocation>
</comment>
<keyword evidence="7 15" id="KW-0949">S-adenosyl-L-methionine</keyword>
<evidence type="ECO:0000259" key="19">
    <source>
        <dbReference type="PROSITE" id="PS51562"/>
    </source>
</evidence>
<evidence type="ECO:0000256" key="8">
    <source>
        <dbReference type="ARBA" id="ARBA00022884"/>
    </source>
</evidence>
<evidence type="ECO:0000256" key="4">
    <source>
        <dbReference type="ARBA" id="ARBA00022603"/>
    </source>
</evidence>
<feature type="site" description="mRNA cap binding" evidence="17">
    <location>
        <position position="144"/>
    </location>
</feature>
<dbReference type="PANTHER" id="PTHR12189">
    <property type="entry name" value="MRNA GUANINE-7- METHYLTRANSFERASE"/>
    <property type="match status" value="1"/>
</dbReference>
<comment type="function">
    <text evidence="1">Responsible for methylating the 5'-cap structure of mRNAs.</text>
</comment>
<feature type="domain" description="MRNA cap 0 methyltransferase" evidence="19">
    <location>
        <begin position="98"/>
        <end position="387"/>
    </location>
</feature>
<evidence type="ECO:0000256" key="15">
    <source>
        <dbReference type="PIRNR" id="PIRNR028762"/>
    </source>
</evidence>
<reference evidence="20 21" key="1">
    <citation type="submission" date="2018-06" db="EMBL/GenBank/DDBJ databases">
        <title>A transcriptomic atlas of mushroom development highlights an independent origin of complex multicellularity.</title>
        <authorList>
            <consortium name="DOE Joint Genome Institute"/>
            <person name="Krizsan K."/>
            <person name="Almasi E."/>
            <person name="Merenyi Z."/>
            <person name="Sahu N."/>
            <person name="Viragh M."/>
            <person name="Koszo T."/>
            <person name="Mondo S."/>
            <person name="Kiss B."/>
            <person name="Balint B."/>
            <person name="Kues U."/>
            <person name="Barry K."/>
            <person name="Hegedus J.C."/>
            <person name="Henrissat B."/>
            <person name="Johnson J."/>
            <person name="Lipzen A."/>
            <person name="Ohm R."/>
            <person name="Nagy I."/>
            <person name="Pangilinan J."/>
            <person name="Yan J."/>
            <person name="Xiong Y."/>
            <person name="Grigoriev I.V."/>
            <person name="Hibbett D.S."/>
            <person name="Nagy L.G."/>
        </authorList>
    </citation>
    <scope>NUCLEOTIDE SEQUENCE [LARGE SCALE GENOMIC DNA]</scope>
    <source>
        <strain evidence="20 21">SZMC22713</strain>
    </source>
</reference>
<dbReference type="PROSITE" id="PS51562">
    <property type="entry name" value="RNA_CAP0_MT"/>
    <property type="match status" value="1"/>
</dbReference>
<evidence type="ECO:0000256" key="10">
    <source>
        <dbReference type="ARBA" id="ARBA00023242"/>
    </source>
</evidence>
<evidence type="ECO:0000313" key="20">
    <source>
        <dbReference type="EMBL" id="TDL27593.1"/>
    </source>
</evidence>
<keyword evidence="4 15" id="KW-0489">Methyltransferase</keyword>
<keyword evidence="21" id="KW-1185">Reference proteome</keyword>
<evidence type="ECO:0000256" key="14">
    <source>
        <dbReference type="ARBA" id="ARBA00049739"/>
    </source>
</evidence>
<evidence type="ECO:0000256" key="11">
    <source>
        <dbReference type="ARBA" id="ARBA00032772"/>
    </source>
</evidence>
<dbReference type="SUPFAM" id="SSF53335">
    <property type="entry name" value="S-adenosyl-L-methionine-dependent methyltransferases"/>
    <property type="match status" value="1"/>
</dbReference>
<keyword evidence="5 15" id="KW-0507">mRNA processing</keyword>
<evidence type="ECO:0000256" key="1">
    <source>
        <dbReference type="ARBA" id="ARBA00003378"/>
    </source>
</evidence>
<evidence type="ECO:0000256" key="18">
    <source>
        <dbReference type="SAM" id="MobiDB-lite"/>
    </source>
</evidence>
<dbReference type="PANTHER" id="PTHR12189:SF2">
    <property type="entry name" value="MRNA CAP GUANINE-N7 METHYLTRANSFERASE"/>
    <property type="match status" value="1"/>
</dbReference>
<dbReference type="Gene3D" id="3.40.50.150">
    <property type="entry name" value="Vaccinia Virus protein VP39"/>
    <property type="match status" value="1"/>
</dbReference>
<gene>
    <name evidence="20" type="ORF">BD410DRAFT_875905</name>
</gene>
<name>A0A4Y7QIY7_9AGAM</name>
<dbReference type="VEuPathDB" id="FungiDB:BD410DRAFT_875905"/>
<dbReference type="PIRSF" id="PIRSF028762">
    <property type="entry name" value="ABD1"/>
    <property type="match status" value="1"/>
</dbReference>
<evidence type="ECO:0000256" key="13">
    <source>
        <dbReference type="ARBA" id="ARBA00044712"/>
    </source>
</evidence>
<evidence type="ECO:0000313" key="21">
    <source>
        <dbReference type="Proteomes" id="UP000294933"/>
    </source>
</evidence>
<feature type="site" description="mRNA cap binding" evidence="17">
    <location>
        <position position="379"/>
    </location>
</feature>
<keyword evidence="10 15" id="KW-0539">Nucleus</keyword>
<feature type="binding site" evidence="16">
    <location>
        <position position="157"/>
    </location>
    <ligand>
        <name>S-adenosyl-L-methionine</name>
        <dbReference type="ChEBI" id="CHEBI:59789"/>
    </ligand>
</feature>
<keyword evidence="8 15" id="KW-0694">RNA-binding</keyword>
<proteinExistence type="inferred from homology"/>
<dbReference type="InterPro" id="IPR016899">
    <property type="entry name" value="mRNA_G-N7_MeTrfase_euk"/>
</dbReference>
<evidence type="ECO:0000256" key="5">
    <source>
        <dbReference type="ARBA" id="ARBA00022664"/>
    </source>
</evidence>
<dbReference type="Proteomes" id="UP000294933">
    <property type="component" value="Unassembled WGS sequence"/>
</dbReference>
<dbReference type="STRING" id="50990.A0A4Y7QIY7"/>
<feature type="binding site" evidence="16">
    <location>
        <position position="135"/>
    </location>
    <ligand>
        <name>S-adenosyl-L-methionine</name>
        <dbReference type="ChEBI" id="CHEBI:59789"/>
    </ligand>
</feature>
<feature type="binding site" evidence="16">
    <location>
        <position position="111"/>
    </location>
    <ligand>
        <name>S-adenosyl-L-methionine</name>
        <dbReference type="ChEBI" id="CHEBI:59789"/>
    </ligand>
</feature>
<evidence type="ECO:0000256" key="2">
    <source>
        <dbReference type="ARBA" id="ARBA00004123"/>
    </source>
</evidence>
<feature type="site" description="mRNA cap binding" evidence="17">
    <location>
        <position position="312"/>
    </location>
</feature>
<dbReference type="EMBL" id="ML170159">
    <property type="protein sequence ID" value="TDL27593.1"/>
    <property type="molecule type" value="Genomic_DNA"/>
</dbReference>
<evidence type="ECO:0000256" key="3">
    <source>
        <dbReference type="ARBA" id="ARBA00011926"/>
    </source>
</evidence>
<evidence type="ECO:0000256" key="17">
    <source>
        <dbReference type="PIRSR" id="PIRSR028762-2"/>
    </source>
</evidence>
<feature type="site" description="mRNA cap binding" evidence="17">
    <location>
        <position position="169"/>
    </location>
</feature>
<dbReference type="InterPro" id="IPR039753">
    <property type="entry name" value="RG7MT1"/>
</dbReference>
<feature type="binding site" evidence="16">
    <location>
        <position position="226"/>
    </location>
    <ligand>
        <name>S-adenosyl-L-methionine</name>
        <dbReference type="ChEBI" id="CHEBI:59789"/>
    </ligand>
</feature>
<comment type="catalytic activity">
    <reaction evidence="13">
        <text>a 5'-end (5'-triphosphoguanosine)-ribonucleoside in mRNA + S-adenosyl-L-methionine = a 5'-end (N(7)-methyl 5'-triphosphoguanosine)-ribonucleoside in mRNA + S-adenosyl-L-homocysteine</text>
        <dbReference type="Rhea" id="RHEA:67008"/>
        <dbReference type="Rhea" id="RHEA-COMP:17166"/>
        <dbReference type="Rhea" id="RHEA-COMP:17167"/>
        <dbReference type="ChEBI" id="CHEBI:57856"/>
        <dbReference type="ChEBI" id="CHEBI:59789"/>
        <dbReference type="ChEBI" id="CHEBI:156461"/>
        <dbReference type="ChEBI" id="CHEBI:167617"/>
        <dbReference type="EC" id="2.1.1.56"/>
    </reaction>
</comment>
<dbReference type="OrthoDB" id="10248867at2759"/>
<dbReference type="CDD" id="cd02440">
    <property type="entry name" value="AdoMet_MTases"/>
    <property type="match status" value="1"/>
</dbReference>
<feature type="binding site" evidence="16">
    <location>
        <position position="221"/>
    </location>
    <ligand>
        <name>S-adenosyl-L-methionine</name>
        <dbReference type="ChEBI" id="CHEBI:59789"/>
    </ligand>
</feature>
<dbReference type="EC" id="2.1.1.56" evidence="3 15"/>
<keyword evidence="9 15" id="KW-0506">mRNA capping</keyword>
<feature type="binding site" evidence="17">
    <location>
        <begin position="107"/>
        <end position="108"/>
    </location>
    <ligand>
        <name>mRNA</name>
        <dbReference type="ChEBI" id="CHEBI:33699"/>
    </ligand>
</feature>
<accession>A0A4Y7QIY7</accession>
<sequence>MSQASAALAALSSTRSRTAPSSVLVPLTADELQVYRTASRNPLRDRKRKREDDASDNSPGKLPDELSEPPTKRPRDAALVVQHYNARPDVGIVQRQQSPIVGLRYFNNWVKSVLIARFAHPALKSAGGGKVLDMGCGKGGDLNKWQKAKVKEYFGLDIAAVSVDQARSRYLSSRPNPSRMHQPPFSATFATLDCYTSPLTAALPPHTLPPQAPPFDVVTMQFCMHYAFESETKARCMLDNVSRWMRRGGVFVGTIPNDELLLARLDALPPDQEELEFGNAVYKIRFDDREHRPTYGHRYWFYLTDAVENVPEYVVYWDNFIKLAAEYDLHPLYKAEFHDVFAEHNEHNEFKPLLERMHVVDKNGESQMDEEQWEASNVYIGFAFEKR</sequence>
<keyword evidence="6 15" id="KW-0808">Transferase</keyword>
<evidence type="ECO:0000256" key="16">
    <source>
        <dbReference type="PIRSR" id="PIRSR028762-1"/>
    </source>
</evidence>
<feature type="site" description="mRNA cap binding" evidence="17">
    <location>
        <position position="138"/>
    </location>
</feature>
<evidence type="ECO:0000256" key="6">
    <source>
        <dbReference type="ARBA" id="ARBA00022679"/>
    </source>
</evidence>
<evidence type="ECO:0000256" key="12">
    <source>
        <dbReference type="ARBA" id="ARBA00033387"/>
    </source>
</evidence>
<feature type="region of interest" description="Disordered" evidence="18">
    <location>
        <begin position="1"/>
        <end position="23"/>
    </location>
</feature>
<feature type="site" description="mRNA cap binding" evidence="17">
    <location>
        <position position="225"/>
    </location>
</feature>
<protein>
    <recommendedName>
        <fullName evidence="14 15">mRNA cap guanine-N(7) methyltransferase</fullName>
        <ecNumber evidence="3 15">2.1.1.56</ecNumber>
    </recommendedName>
    <alternativeName>
        <fullName evidence="11 15">mRNA (guanine-N(7))-methyltransferase</fullName>
    </alternativeName>
    <alternativeName>
        <fullName evidence="12 15">mRNA cap methyltransferase</fullName>
    </alternativeName>
</protein>
<dbReference type="InterPro" id="IPR029063">
    <property type="entry name" value="SAM-dependent_MTases_sf"/>
</dbReference>
<dbReference type="GO" id="GO:0003723">
    <property type="term" value="F:RNA binding"/>
    <property type="evidence" value="ECO:0007669"/>
    <property type="project" value="UniProtKB-KW"/>
</dbReference>
<comment type="similarity">
    <text evidence="15">Belongs to the class I-like SAM-binding methyltransferase superfamily. mRNA cap 0 methyltransferase family.</text>
</comment>